<protein>
    <submittedName>
        <fullName evidence="2">Uncharacterized protein</fullName>
    </submittedName>
</protein>
<dbReference type="AlphaFoldDB" id="D7FJP6"/>
<organism evidence="2 3">
    <name type="scientific">Ectocarpus siliculosus</name>
    <name type="common">Brown alga</name>
    <name type="synonym">Conferva siliculosa</name>
    <dbReference type="NCBI Taxonomy" id="2880"/>
    <lineage>
        <taxon>Eukaryota</taxon>
        <taxon>Sar</taxon>
        <taxon>Stramenopiles</taxon>
        <taxon>Ochrophyta</taxon>
        <taxon>PX clade</taxon>
        <taxon>Phaeophyceae</taxon>
        <taxon>Ectocarpales</taxon>
        <taxon>Ectocarpaceae</taxon>
        <taxon>Ectocarpus</taxon>
    </lineage>
</organism>
<dbReference type="EMBL" id="FN649741">
    <property type="protein sequence ID" value="CBJ29148.1"/>
    <property type="molecule type" value="Genomic_DNA"/>
</dbReference>
<evidence type="ECO:0000313" key="3">
    <source>
        <dbReference type="Proteomes" id="UP000002630"/>
    </source>
</evidence>
<accession>D7FJP6</accession>
<name>D7FJP6_ECTSI</name>
<dbReference type="InParanoid" id="D7FJP6"/>
<sequence length="269" mass="28155">MSTIGGASSKQSQRSSSTTRSSRRATLGIGSLSPERSMRTAVLRERSNDGAVKAKETTKASKGPTRTQQMQFAFGSKIIKPSSTGSGSTAGMGSGGAVMPTRGRTTTTAHSGGAVAADTGSALARSRRERAARHDTQDQQPQQRASSRGRGAARAEKQQSLASTTRQESDHHHHHASAALKVQLEEKESVIAELRRQLEAKAGGGDSGVKESSALSSASETSKGFNTRCCYGNGGQVSFFFGNGGRPKFFLGRYQGGIATYVLVGLSSL</sequence>
<feature type="compositionally biased region" description="Basic and acidic residues" evidence="1">
    <location>
        <begin position="36"/>
        <end position="59"/>
    </location>
</feature>
<dbReference type="OrthoDB" id="10518846at2759"/>
<reference evidence="2 3" key="1">
    <citation type="journal article" date="2010" name="Nature">
        <title>The Ectocarpus genome and the independent evolution of multicellularity in brown algae.</title>
        <authorList>
            <person name="Cock J.M."/>
            <person name="Sterck L."/>
            <person name="Rouze P."/>
            <person name="Scornet D."/>
            <person name="Allen A.E."/>
            <person name="Amoutzias G."/>
            <person name="Anthouard V."/>
            <person name="Artiguenave F."/>
            <person name="Aury J.M."/>
            <person name="Badger J.H."/>
            <person name="Beszteri B."/>
            <person name="Billiau K."/>
            <person name="Bonnet E."/>
            <person name="Bothwell J.H."/>
            <person name="Bowler C."/>
            <person name="Boyen C."/>
            <person name="Brownlee C."/>
            <person name="Carrano C.J."/>
            <person name="Charrier B."/>
            <person name="Cho G.Y."/>
            <person name="Coelho S.M."/>
            <person name="Collen J."/>
            <person name="Corre E."/>
            <person name="Da Silva C."/>
            <person name="Delage L."/>
            <person name="Delaroque N."/>
            <person name="Dittami S.M."/>
            <person name="Doulbeau S."/>
            <person name="Elias M."/>
            <person name="Farnham G."/>
            <person name="Gachon C.M."/>
            <person name="Gschloessl B."/>
            <person name="Heesch S."/>
            <person name="Jabbari K."/>
            <person name="Jubin C."/>
            <person name="Kawai H."/>
            <person name="Kimura K."/>
            <person name="Kloareg B."/>
            <person name="Kupper F.C."/>
            <person name="Lang D."/>
            <person name="Le Bail A."/>
            <person name="Leblanc C."/>
            <person name="Lerouge P."/>
            <person name="Lohr M."/>
            <person name="Lopez P.J."/>
            <person name="Martens C."/>
            <person name="Maumus F."/>
            <person name="Michel G."/>
            <person name="Miranda-Saavedra D."/>
            <person name="Morales J."/>
            <person name="Moreau H."/>
            <person name="Motomura T."/>
            <person name="Nagasato C."/>
            <person name="Napoli C.A."/>
            <person name="Nelson D.R."/>
            <person name="Nyvall-Collen P."/>
            <person name="Peters A.F."/>
            <person name="Pommier C."/>
            <person name="Potin P."/>
            <person name="Poulain J."/>
            <person name="Quesneville H."/>
            <person name="Read B."/>
            <person name="Rensing S.A."/>
            <person name="Ritter A."/>
            <person name="Rousvoal S."/>
            <person name="Samanta M."/>
            <person name="Samson G."/>
            <person name="Schroeder D.C."/>
            <person name="Segurens B."/>
            <person name="Strittmatter M."/>
            <person name="Tonon T."/>
            <person name="Tregear J.W."/>
            <person name="Valentin K."/>
            <person name="von Dassow P."/>
            <person name="Yamagishi T."/>
            <person name="Van de Peer Y."/>
            <person name="Wincker P."/>
        </authorList>
    </citation>
    <scope>NUCLEOTIDE SEQUENCE [LARGE SCALE GENOMIC DNA]</scope>
    <source>
        <strain evidence="3">Ec32 / CCAP1310/4</strain>
    </source>
</reference>
<evidence type="ECO:0000313" key="2">
    <source>
        <dbReference type="EMBL" id="CBJ29148.1"/>
    </source>
</evidence>
<feature type="compositionally biased region" description="Low complexity" evidence="1">
    <location>
        <begin position="8"/>
        <end position="20"/>
    </location>
</feature>
<feature type="region of interest" description="Disordered" evidence="1">
    <location>
        <begin position="1"/>
        <end position="178"/>
    </location>
</feature>
<gene>
    <name evidence="2" type="ORF">Esi_0136_0006</name>
</gene>
<dbReference type="Proteomes" id="UP000002630">
    <property type="component" value="Linkage Group LG16"/>
</dbReference>
<proteinExistence type="predicted"/>
<dbReference type="EMBL" id="FN647972">
    <property type="protein sequence ID" value="CBJ29148.1"/>
    <property type="molecule type" value="Genomic_DNA"/>
</dbReference>
<evidence type="ECO:0000256" key="1">
    <source>
        <dbReference type="SAM" id="MobiDB-lite"/>
    </source>
</evidence>
<keyword evidence="3" id="KW-1185">Reference proteome</keyword>